<dbReference type="AlphaFoldDB" id="E1IAU0"/>
<dbReference type="PANTHER" id="PTHR12697:SF5">
    <property type="entry name" value="DEOXYHYPUSINE HYDROXYLASE"/>
    <property type="match status" value="1"/>
</dbReference>
<dbReference type="Proteomes" id="UP000054010">
    <property type="component" value="Unassembled WGS sequence"/>
</dbReference>
<dbReference type="STRING" id="765420.OSCT_0441"/>
<dbReference type="Gene3D" id="1.25.10.10">
    <property type="entry name" value="Leucine-rich Repeat Variant"/>
    <property type="match status" value="2"/>
</dbReference>
<keyword evidence="1" id="KW-0456">Lyase</keyword>
<organism evidence="1 2">
    <name type="scientific">Oscillochloris trichoides DG-6</name>
    <dbReference type="NCBI Taxonomy" id="765420"/>
    <lineage>
        <taxon>Bacteria</taxon>
        <taxon>Bacillati</taxon>
        <taxon>Chloroflexota</taxon>
        <taxon>Chloroflexia</taxon>
        <taxon>Chloroflexales</taxon>
        <taxon>Chloroflexineae</taxon>
        <taxon>Oscillochloridaceae</taxon>
        <taxon>Oscillochloris</taxon>
    </lineage>
</organism>
<dbReference type="eggNOG" id="COG1413">
    <property type="taxonomic scope" value="Bacteria"/>
</dbReference>
<name>E1IAU0_9CHLR</name>
<evidence type="ECO:0000313" key="2">
    <source>
        <dbReference type="Proteomes" id="UP000054010"/>
    </source>
</evidence>
<dbReference type="HOGENOM" id="CLU_053482_0_0_0"/>
<dbReference type="InterPro" id="IPR016024">
    <property type="entry name" value="ARM-type_fold"/>
</dbReference>
<dbReference type="OrthoDB" id="151345at2"/>
<gene>
    <name evidence="1" type="ORF">OSCT_0441</name>
</gene>
<sequence>MRFEDQIAQLGDLTRPLIHHELRVLANLEPESLKVFWQIWRDIPAERRGAILRDLDGLAEDNIDLDFRPVLRACLYDRDAEVRVAAINGLWEDESEATMDRLIALIADVSGPVRAAAVVGLAPFAYRGEMGELSAPATQRVYQALLAAATDDAQPLEVRRRAVEGLGYFAASPEAQAEIGHAYAHHELTARESALRAMGRSMLPRWFPIIERELKSPAPALRYEAARAVGELGAEGEPFLPMLLPLIDDEDGEIATTAIWALGQVGSASAKRVLQRLARSKDEARRMAATEALEEIDL</sequence>
<accession>E1IAU0</accession>
<keyword evidence="2" id="KW-1185">Reference proteome</keyword>
<comment type="caution">
    <text evidence="1">The sequence shown here is derived from an EMBL/GenBank/DDBJ whole genome shotgun (WGS) entry which is preliminary data.</text>
</comment>
<dbReference type="GO" id="GO:0016829">
    <property type="term" value="F:lyase activity"/>
    <property type="evidence" value="ECO:0007669"/>
    <property type="project" value="UniProtKB-KW"/>
</dbReference>
<protein>
    <submittedName>
        <fullName evidence="1">HEAT repeat-containing PBS lyase</fullName>
    </submittedName>
</protein>
<dbReference type="InterPro" id="IPR004155">
    <property type="entry name" value="PBS_lyase_HEAT"/>
</dbReference>
<reference evidence="1 2" key="1">
    <citation type="journal article" date="2011" name="J. Bacteriol.">
        <title>Draft genome sequence of the anoxygenic filamentous phototrophic bacterium Oscillochloris trichoides subsp. DG-6.</title>
        <authorList>
            <person name="Kuznetsov B.B."/>
            <person name="Ivanovsky R.N."/>
            <person name="Keppen O.I."/>
            <person name="Sukhacheva M.V."/>
            <person name="Bumazhkin B.K."/>
            <person name="Patutina E.O."/>
            <person name="Beletsky A.V."/>
            <person name="Mardanov A.V."/>
            <person name="Baslerov R.V."/>
            <person name="Panteleeva A.N."/>
            <person name="Kolganova T.V."/>
            <person name="Ravin N.V."/>
            <person name="Skryabin K.G."/>
        </authorList>
    </citation>
    <scope>NUCLEOTIDE SEQUENCE [LARGE SCALE GENOMIC DNA]</scope>
    <source>
        <strain evidence="1 2">DG-6</strain>
    </source>
</reference>
<dbReference type="SUPFAM" id="SSF48371">
    <property type="entry name" value="ARM repeat"/>
    <property type="match status" value="1"/>
</dbReference>
<dbReference type="InterPro" id="IPR011989">
    <property type="entry name" value="ARM-like"/>
</dbReference>
<dbReference type="Pfam" id="PF13646">
    <property type="entry name" value="HEAT_2"/>
    <property type="match status" value="1"/>
</dbReference>
<evidence type="ECO:0000313" key="1">
    <source>
        <dbReference type="EMBL" id="EFO81696.1"/>
    </source>
</evidence>
<dbReference type="EMBL" id="ADVR01000007">
    <property type="protein sequence ID" value="EFO81696.1"/>
    <property type="molecule type" value="Genomic_DNA"/>
</dbReference>
<dbReference type="SMART" id="SM00567">
    <property type="entry name" value="EZ_HEAT"/>
    <property type="match status" value="3"/>
</dbReference>
<dbReference type="PANTHER" id="PTHR12697">
    <property type="entry name" value="PBS LYASE HEAT-LIKE PROTEIN"/>
    <property type="match status" value="1"/>
</dbReference>
<proteinExistence type="predicted"/>
<dbReference type="GO" id="GO:0016491">
    <property type="term" value="F:oxidoreductase activity"/>
    <property type="evidence" value="ECO:0007669"/>
    <property type="project" value="TreeGrafter"/>
</dbReference>